<dbReference type="InterPro" id="IPR001387">
    <property type="entry name" value="Cro/C1-type_HTH"/>
</dbReference>
<name>A0A644YXM4_9ZZZZ</name>
<dbReference type="InterPro" id="IPR001761">
    <property type="entry name" value="Peripla_BP/Lac1_sug-bd_dom"/>
</dbReference>
<dbReference type="PANTHER" id="PTHR30146:SF109">
    <property type="entry name" value="HTH-TYPE TRANSCRIPTIONAL REGULATOR GALS"/>
    <property type="match status" value="1"/>
</dbReference>
<reference evidence="6" key="1">
    <citation type="submission" date="2019-08" db="EMBL/GenBank/DDBJ databases">
        <authorList>
            <person name="Kucharzyk K."/>
            <person name="Murdoch R.W."/>
            <person name="Higgins S."/>
            <person name="Loffler F."/>
        </authorList>
    </citation>
    <scope>NUCLEOTIDE SEQUENCE</scope>
</reference>
<evidence type="ECO:0000256" key="3">
    <source>
        <dbReference type="ARBA" id="ARBA00023163"/>
    </source>
</evidence>
<feature type="domain" description="HTH lacI-type" evidence="4">
    <location>
        <begin position="11"/>
        <end position="63"/>
    </location>
</feature>
<proteinExistence type="predicted"/>
<dbReference type="InterPro" id="IPR010982">
    <property type="entry name" value="Lambda_DNA-bd_dom_sf"/>
</dbReference>
<evidence type="ECO:0000259" key="4">
    <source>
        <dbReference type="PROSITE" id="PS50932"/>
    </source>
</evidence>
<dbReference type="SUPFAM" id="SSF53822">
    <property type="entry name" value="Periplasmic binding protein-like I"/>
    <property type="match status" value="1"/>
</dbReference>
<dbReference type="Pfam" id="PF00532">
    <property type="entry name" value="Peripla_BP_1"/>
    <property type="match status" value="1"/>
</dbReference>
<dbReference type="InterPro" id="IPR000843">
    <property type="entry name" value="HTH_LacI"/>
</dbReference>
<keyword evidence="2" id="KW-0238">DNA-binding</keyword>
<keyword evidence="1" id="KW-0805">Transcription regulation</keyword>
<protein>
    <submittedName>
        <fullName evidence="6">Catabolite control protein A</fullName>
    </submittedName>
</protein>
<evidence type="ECO:0000313" key="6">
    <source>
        <dbReference type="EMBL" id="MPM33059.1"/>
    </source>
</evidence>
<dbReference type="EMBL" id="VSSQ01006543">
    <property type="protein sequence ID" value="MPM33059.1"/>
    <property type="molecule type" value="Genomic_DNA"/>
</dbReference>
<dbReference type="PROSITE" id="PS50932">
    <property type="entry name" value="HTH_LACI_2"/>
    <property type="match status" value="1"/>
</dbReference>
<evidence type="ECO:0000259" key="5">
    <source>
        <dbReference type="PROSITE" id="PS50943"/>
    </source>
</evidence>
<gene>
    <name evidence="6" type="primary">ccpA_28</name>
    <name evidence="6" type="ORF">SDC9_79626</name>
</gene>
<dbReference type="CDD" id="cd06267">
    <property type="entry name" value="PBP1_LacI_sugar_binding-like"/>
    <property type="match status" value="1"/>
</dbReference>
<sequence length="359" mass="39519">MSDENERKQHSIKDISRLSGVSIATLSRYFNGQSIRPANEKKILQILEETGYRPSIAARFIKGHSSGVIGLIVPEITHPFFALIAEGVMREARKQGKLVLLGSSEGSVDIEKQIINRFSQSILDGLIYIPVAKAENIPAIECFRNLPLVVTARKGIIAGVPHVYHDGQAGGYLATKHLISLGRRNIAFIASFWDIPCTNNELLASLNKPSMRAFSSIDRFTGYLKALEEAGIPYRPELVVVTGYGHEHGVEAASILKGRFVDCNGVVAMTQATANGFTAQAKRLGYRIPEDISVVLFDANESKADYTFTYIELHLIKMGQESVRALNEVIMGKKIQDTCLEVELRVRETSVKLVSEGTS</sequence>
<dbReference type="CDD" id="cd01392">
    <property type="entry name" value="HTH_LacI"/>
    <property type="match status" value="1"/>
</dbReference>
<dbReference type="PANTHER" id="PTHR30146">
    <property type="entry name" value="LACI-RELATED TRANSCRIPTIONAL REPRESSOR"/>
    <property type="match status" value="1"/>
</dbReference>
<dbReference type="AlphaFoldDB" id="A0A644YXM4"/>
<feature type="domain" description="HTH cro/C1-type" evidence="5">
    <location>
        <begin position="11"/>
        <end position="53"/>
    </location>
</feature>
<dbReference type="Gene3D" id="1.10.260.40">
    <property type="entry name" value="lambda repressor-like DNA-binding domains"/>
    <property type="match status" value="1"/>
</dbReference>
<dbReference type="PROSITE" id="PS50943">
    <property type="entry name" value="HTH_CROC1"/>
    <property type="match status" value="1"/>
</dbReference>
<evidence type="ECO:0000256" key="2">
    <source>
        <dbReference type="ARBA" id="ARBA00023125"/>
    </source>
</evidence>
<organism evidence="6">
    <name type="scientific">bioreactor metagenome</name>
    <dbReference type="NCBI Taxonomy" id="1076179"/>
    <lineage>
        <taxon>unclassified sequences</taxon>
        <taxon>metagenomes</taxon>
        <taxon>ecological metagenomes</taxon>
    </lineage>
</organism>
<dbReference type="Gene3D" id="3.40.50.2300">
    <property type="match status" value="2"/>
</dbReference>
<dbReference type="GO" id="GO:0003700">
    <property type="term" value="F:DNA-binding transcription factor activity"/>
    <property type="evidence" value="ECO:0007669"/>
    <property type="project" value="TreeGrafter"/>
</dbReference>
<evidence type="ECO:0000256" key="1">
    <source>
        <dbReference type="ARBA" id="ARBA00023015"/>
    </source>
</evidence>
<comment type="caution">
    <text evidence="6">The sequence shown here is derived from an EMBL/GenBank/DDBJ whole genome shotgun (WGS) entry which is preliminary data.</text>
</comment>
<keyword evidence="3" id="KW-0804">Transcription</keyword>
<dbReference type="SUPFAM" id="SSF47413">
    <property type="entry name" value="lambda repressor-like DNA-binding domains"/>
    <property type="match status" value="1"/>
</dbReference>
<dbReference type="GO" id="GO:0000976">
    <property type="term" value="F:transcription cis-regulatory region binding"/>
    <property type="evidence" value="ECO:0007669"/>
    <property type="project" value="TreeGrafter"/>
</dbReference>
<dbReference type="SMART" id="SM00354">
    <property type="entry name" value="HTH_LACI"/>
    <property type="match status" value="1"/>
</dbReference>
<accession>A0A644YXM4</accession>
<dbReference type="InterPro" id="IPR028082">
    <property type="entry name" value="Peripla_BP_I"/>
</dbReference>
<dbReference type="Pfam" id="PF00356">
    <property type="entry name" value="LacI"/>
    <property type="match status" value="1"/>
</dbReference>